<gene>
    <name evidence="1" type="ORF">OSB1V03_LOCUS3159</name>
</gene>
<accession>A0A7R9KGT0</accession>
<protein>
    <submittedName>
        <fullName evidence="1">Uncharacterized protein</fullName>
    </submittedName>
</protein>
<evidence type="ECO:0000313" key="1">
    <source>
        <dbReference type="EMBL" id="CAD7622696.1"/>
    </source>
</evidence>
<name>A0A7R9KGT0_9ACAR</name>
<dbReference type="OrthoDB" id="6626651at2759"/>
<sequence>METFRLIFQIKVQDREQDVNLVSYFLGFQNRRYKCKRQRVEKEEHISMNTMRSKEESIAMSQFPRRLSVPVLVRDGRSANKPPLHCSHYSHANNFGQNNPMHDFNYEFFW</sequence>
<reference evidence="1" key="1">
    <citation type="submission" date="2020-11" db="EMBL/GenBank/DDBJ databases">
        <authorList>
            <person name="Tran Van P."/>
        </authorList>
    </citation>
    <scope>NUCLEOTIDE SEQUENCE</scope>
</reference>
<dbReference type="AlphaFoldDB" id="A0A7R9KGT0"/>
<evidence type="ECO:0000313" key="2">
    <source>
        <dbReference type="Proteomes" id="UP000759131"/>
    </source>
</evidence>
<dbReference type="EMBL" id="CAJPIZ010001242">
    <property type="protein sequence ID" value="CAG2103126.1"/>
    <property type="molecule type" value="Genomic_DNA"/>
</dbReference>
<dbReference type="Proteomes" id="UP000759131">
    <property type="component" value="Unassembled WGS sequence"/>
</dbReference>
<keyword evidence="2" id="KW-1185">Reference proteome</keyword>
<dbReference type="EMBL" id="OC855817">
    <property type="protein sequence ID" value="CAD7622696.1"/>
    <property type="molecule type" value="Genomic_DNA"/>
</dbReference>
<proteinExistence type="predicted"/>
<organism evidence="1">
    <name type="scientific">Medioppia subpectinata</name>
    <dbReference type="NCBI Taxonomy" id="1979941"/>
    <lineage>
        <taxon>Eukaryota</taxon>
        <taxon>Metazoa</taxon>
        <taxon>Ecdysozoa</taxon>
        <taxon>Arthropoda</taxon>
        <taxon>Chelicerata</taxon>
        <taxon>Arachnida</taxon>
        <taxon>Acari</taxon>
        <taxon>Acariformes</taxon>
        <taxon>Sarcoptiformes</taxon>
        <taxon>Oribatida</taxon>
        <taxon>Brachypylina</taxon>
        <taxon>Oppioidea</taxon>
        <taxon>Oppiidae</taxon>
        <taxon>Medioppia</taxon>
    </lineage>
</organism>